<evidence type="ECO:0000313" key="3">
    <source>
        <dbReference type="EMBL" id="KAF0424043.1"/>
    </source>
</evidence>
<gene>
    <name evidence="3" type="ORF">F8M41_006658</name>
</gene>
<dbReference type="SMART" id="SM00584">
    <property type="entry name" value="TLDc"/>
    <property type="match status" value="1"/>
</dbReference>
<dbReference type="Pfam" id="PF07534">
    <property type="entry name" value="TLD"/>
    <property type="match status" value="1"/>
</dbReference>
<dbReference type="Pfam" id="PF07707">
    <property type="entry name" value="BACK"/>
    <property type="match status" value="1"/>
</dbReference>
<name>A0A8H4A5X8_GIGMA</name>
<evidence type="ECO:0000259" key="1">
    <source>
        <dbReference type="PROSITE" id="PS50097"/>
    </source>
</evidence>
<dbReference type="InterPro" id="IPR051481">
    <property type="entry name" value="BTB-POZ/Galectin-3-binding"/>
</dbReference>
<keyword evidence="4" id="KW-1185">Reference proteome</keyword>
<feature type="domain" description="TLDc" evidence="2">
    <location>
        <begin position="321"/>
        <end position="491"/>
    </location>
</feature>
<dbReference type="Gene3D" id="3.30.710.10">
    <property type="entry name" value="Potassium Channel Kv1.1, Chain A"/>
    <property type="match status" value="1"/>
</dbReference>
<comment type="caution">
    <text evidence="3">The sequence shown here is derived from an EMBL/GenBank/DDBJ whole genome shotgun (WGS) entry which is preliminary data.</text>
</comment>
<dbReference type="PROSITE" id="PS50097">
    <property type="entry name" value="BTB"/>
    <property type="match status" value="1"/>
</dbReference>
<dbReference type="SUPFAM" id="SSF54695">
    <property type="entry name" value="POZ domain"/>
    <property type="match status" value="1"/>
</dbReference>
<protein>
    <submittedName>
        <fullName evidence="3">Btb/poz domain-containing protein 19-like</fullName>
    </submittedName>
</protein>
<sequence>MAKTFSKDLAENFKNLYETKERYDTIITVGYEPNVESIHAHSVILCTRSPYFHEALSDKWVKRKDGYIVLSKPNISALTFNIILKFLYCGIVDLNSQKDEIILELLVAADELLIQKLTNFIQEFLIENSCKFLQQSPIKMVHFITEFTEYKQFNKLNETYLETICEKPNLLFDSEEFLSLKEDALKLIIKCDNLDMKECAIWKKLIDWGTAQHTTSENNKIIHSPLINDKNEGINVLNNKLSELSENEDINVLNKTLSELIELIRFYQIDHKKLMPEVWKYKHLLSEHLIEDILTCFLDSDTKPSYNPFLIRWGNFKIDSELINKDIALLLTKWIDKKTIDDMTSKGSHYKFNLLFRSSLDGLSSQAFHRKCDNKGATITIAKVQNSVRFIGGYNPYNWNSEDIYVQTTDSFIFSFDYNDLKNATVSHINRDNSDYAIGCYKEYGPWFGEGPDLRVPNNSKKFWELKTKSYAKIAKVGSFTDLDYEVFQIVRNVTEKST</sequence>
<dbReference type="Proteomes" id="UP000439903">
    <property type="component" value="Unassembled WGS sequence"/>
</dbReference>
<proteinExistence type="predicted"/>
<accession>A0A8H4A5X8</accession>
<dbReference type="Pfam" id="PF00651">
    <property type="entry name" value="BTB"/>
    <property type="match status" value="1"/>
</dbReference>
<dbReference type="OrthoDB" id="298084at2759"/>
<dbReference type="InterPro" id="IPR011705">
    <property type="entry name" value="BACK"/>
</dbReference>
<dbReference type="InterPro" id="IPR011333">
    <property type="entry name" value="SKP1/BTB/POZ_sf"/>
</dbReference>
<dbReference type="CDD" id="cd18186">
    <property type="entry name" value="BTB_POZ_ZBTB_KLHL-like"/>
    <property type="match status" value="1"/>
</dbReference>
<dbReference type="PROSITE" id="PS51886">
    <property type="entry name" value="TLDC"/>
    <property type="match status" value="1"/>
</dbReference>
<dbReference type="SMART" id="SM00225">
    <property type="entry name" value="BTB"/>
    <property type="match status" value="1"/>
</dbReference>
<dbReference type="InterPro" id="IPR006571">
    <property type="entry name" value="TLDc_dom"/>
</dbReference>
<feature type="domain" description="BTB" evidence="1">
    <location>
        <begin position="23"/>
        <end position="96"/>
    </location>
</feature>
<dbReference type="PANTHER" id="PTHR24410:SF23">
    <property type="entry name" value="BTB DOMAIN-CONTAINING PROTEIN-RELATED"/>
    <property type="match status" value="1"/>
</dbReference>
<dbReference type="PANTHER" id="PTHR24410">
    <property type="entry name" value="HL07962P-RELATED"/>
    <property type="match status" value="1"/>
</dbReference>
<reference evidence="3 4" key="1">
    <citation type="journal article" date="2019" name="Environ. Microbiol.">
        <title>At the nexus of three kingdoms: the genome of the mycorrhizal fungus Gigaspora margarita provides insights into plant, endobacterial and fungal interactions.</title>
        <authorList>
            <person name="Venice F."/>
            <person name="Ghignone S."/>
            <person name="Salvioli di Fossalunga A."/>
            <person name="Amselem J."/>
            <person name="Novero M."/>
            <person name="Xianan X."/>
            <person name="Sedzielewska Toro K."/>
            <person name="Morin E."/>
            <person name="Lipzen A."/>
            <person name="Grigoriev I.V."/>
            <person name="Henrissat B."/>
            <person name="Martin F.M."/>
            <person name="Bonfante P."/>
        </authorList>
    </citation>
    <scope>NUCLEOTIDE SEQUENCE [LARGE SCALE GENOMIC DNA]</scope>
    <source>
        <strain evidence="3 4">BEG34</strain>
    </source>
</reference>
<evidence type="ECO:0000313" key="4">
    <source>
        <dbReference type="Proteomes" id="UP000439903"/>
    </source>
</evidence>
<dbReference type="AlphaFoldDB" id="A0A8H4A5X8"/>
<dbReference type="EMBL" id="WTPW01001659">
    <property type="protein sequence ID" value="KAF0424043.1"/>
    <property type="molecule type" value="Genomic_DNA"/>
</dbReference>
<organism evidence="3 4">
    <name type="scientific">Gigaspora margarita</name>
    <dbReference type="NCBI Taxonomy" id="4874"/>
    <lineage>
        <taxon>Eukaryota</taxon>
        <taxon>Fungi</taxon>
        <taxon>Fungi incertae sedis</taxon>
        <taxon>Mucoromycota</taxon>
        <taxon>Glomeromycotina</taxon>
        <taxon>Glomeromycetes</taxon>
        <taxon>Diversisporales</taxon>
        <taxon>Gigasporaceae</taxon>
        <taxon>Gigaspora</taxon>
    </lineage>
</organism>
<dbReference type="InterPro" id="IPR000210">
    <property type="entry name" value="BTB/POZ_dom"/>
</dbReference>
<evidence type="ECO:0000259" key="2">
    <source>
        <dbReference type="PROSITE" id="PS51886"/>
    </source>
</evidence>